<feature type="binding site" evidence="6">
    <location>
        <position position="63"/>
    </location>
    <ligand>
        <name>ATP</name>
        <dbReference type="ChEBI" id="CHEBI:30616"/>
    </ligand>
</feature>
<dbReference type="GO" id="GO:0005737">
    <property type="term" value="C:cytoplasm"/>
    <property type="evidence" value="ECO:0007669"/>
    <property type="project" value="TreeGrafter"/>
</dbReference>
<dbReference type="Gene3D" id="1.10.510.10">
    <property type="entry name" value="Transferase(Phosphotransferase) domain 1"/>
    <property type="match status" value="1"/>
</dbReference>
<evidence type="ECO:0000313" key="11">
    <source>
        <dbReference type="Proteomes" id="UP001497482"/>
    </source>
</evidence>
<evidence type="ECO:0000313" key="10">
    <source>
        <dbReference type="EMBL" id="CAL1580429.1"/>
    </source>
</evidence>
<dbReference type="GO" id="GO:0016605">
    <property type="term" value="C:PML body"/>
    <property type="evidence" value="ECO:0007669"/>
    <property type="project" value="TreeGrafter"/>
</dbReference>
<proteinExistence type="inferred from homology"/>
<dbReference type="GO" id="GO:0003713">
    <property type="term" value="F:transcription coactivator activity"/>
    <property type="evidence" value="ECO:0007669"/>
    <property type="project" value="TreeGrafter"/>
</dbReference>
<evidence type="ECO:0000256" key="4">
    <source>
        <dbReference type="ARBA" id="ARBA00022777"/>
    </source>
</evidence>
<dbReference type="GO" id="GO:0007224">
    <property type="term" value="P:smoothened signaling pathway"/>
    <property type="evidence" value="ECO:0007669"/>
    <property type="project" value="TreeGrafter"/>
</dbReference>
<comment type="similarity">
    <text evidence="7">Belongs to the protein kinase superfamily.</text>
</comment>
<evidence type="ECO:0000256" key="6">
    <source>
        <dbReference type="PROSITE-ProRule" id="PRU10141"/>
    </source>
</evidence>
<keyword evidence="5 6" id="KW-0067">ATP-binding</keyword>
<dbReference type="GO" id="GO:0042771">
    <property type="term" value="P:intrinsic apoptotic signaling pathway in response to DNA damage by p53 class mediator"/>
    <property type="evidence" value="ECO:0007669"/>
    <property type="project" value="TreeGrafter"/>
</dbReference>
<keyword evidence="11" id="KW-1185">Reference proteome</keyword>
<dbReference type="AlphaFoldDB" id="A0AAV2JYG8"/>
<dbReference type="GO" id="GO:0003714">
    <property type="term" value="F:transcription corepressor activity"/>
    <property type="evidence" value="ECO:0007669"/>
    <property type="project" value="TreeGrafter"/>
</dbReference>
<dbReference type="GO" id="GO:0045944">
    <property type="term" value="P:positive regulation of transcription by RNA polymerase II"/>
    <property type="evidence" value="ECO:0007669"/>
    <property type="project" value="TreeGrafter"/>
</dbReference>
<evidence type="ECO:0000256" key="8">
    <source>
        <dbReference type="SAM" id="Phobius"/>
    </source>
</evidence>
<dbReference type="PROSITE" id="PS00107">
    <property type="entry name" value="PROTEIN_KINASE_ATP"/>
    <property type="match status" value="1"/>
</dbReference>
<dbReference type="Pfam" id="PF00069">
    <property type="entry name" value="Pkinase"/>
    <property type="match status" value="1"/>
</dbReference>
<evidence type="ECO:0000256" key="5">
    <source>
        <dbReference type="ARBA" id="ARBA00022840"/>
    </source>
</evidence>
<dbReference type="SMART" id="SM00220">
    <property type="entry name" value="S_TKc"/>
    <property type="match status" value="1"/>
</dbReference>
<dbReference type="GO" id="GO:0004674">
    <property type="term" value="F:protein serine/threonine kinase activity"/>
    <property type="evidence" value="ECO:0007669"/>
    <property type="project" value="UniProtKB-KW"/>
</dbReference>
<sequence>MSSWDSYETSGAAAPDDWSEITIGHTLQGQTDSYYVQDWLGEGGFGRVAKCQALSRKQTVAVKMLKDHTESMEAEISMLEKVRLLDPERVNLVHFVECFQFMGVNCLALEMLDVDLYTFMSRRCFVPLQMSEIRPIAQQLLVALDALKGAGILHCDIKPDNVMFTNLEEQSLRIKLIDFGEAMSICEAQPGMDIQALGYRAPEISLGLPFTEAVDAWGVGCLLAYLYLADNLFPVHCEYQLMKRTVELLGKPADHLLQKGKYSDYFFHEVLTTEGTHWRLLVLLQLCFVMCLIFMCWFS</sequence>
<name>A0AAV2JYG8_KNICA</name>
<keyword evidence="2" id="KW-0808">Transferase</keyword>
<evidence type="ECO:0000256" key="2">
    <source>
        <dbReference type="ARBA" id="ARBA00022679"/>
    </source>
</evidence>
<dbReference type="PROSITE" id="PS50011">
    <property type="entry name" value="PROTEIN_KINASE_DOM"/>
    <property type="match status" value="1"/>
</dbReference>
<evidence type="ECO:0000256" key="7">
    <source>
        <dbReference type="RuleBase" id="RU000304"/>
    </source>
</evidence>
<feature type="domain" description="Protein kinase" evidence="9">
    <location>
        <begin position="34"/>
        <end position="299"/>
    </location>
</feature>
<protein>
    <recommendedName>
        <fullName evidence="9">Protein kinase domain-containing protein</fullName>
    </recommendedName>
</protein>
<feature type="transmembrane region" description="Helical" evidence="8">
    <location>
        <begin position="278"/>
        <end position="298"/>
    </location>
</feature>
<keyword evidence="4" id="KW-0418">Kinase</keyword>
<organism evidence="10 11">
    <name type="scientific">Knipowitschia caucasica</name>
    <name type="common">Caucasian dwarf goby</name>
    <name type="synonym">Pomatoschistus caucasicus</name>
    <dbReference type="NCBI Taxonomy" id="637954"/>
    <lineage>
        <taxon>Eukaryota</taxon>
        <taxon>Metazoa</taxon>
        <taxon>Chordata</taxon>
        <taxon>Craniata</taxon>
        <taxon>Vertebrata</taxon>
        <taxon>Euteleostomi</taxon>
        <taxon>Actinopterygii</taxon>
        <taxon>Neopterygii</taxon>
        <taxon>Teleostei</taxon>
        <taxon>Neoteleostei</taxon>
        <taxon>Acanthomorphata</taxon>
        <taxon>Gobiaria</taxon>
        <taxon>Gobiiformes</taxon>
        <taxon>Gobioidei</taxon>
        <taxon>Gobiidae</taxon>
        <taxon>Gobiinae</taxon>
        <taxon>Knipowitschia</taxon>
    </lineage>
</organism>
<dbReference type="SUPFAM" id="SSF56112">
    <property type="entry name" value="Protein kinase-like (PK-like)"/>
    <property type="match status" value="1"/>
</dbReference>
<dbReference type="GO" id="GO:0046332">
    <property type="term" value="F:SMAD binding"/>
    <property type="evidence" value="ECO:0007669"/>
    <property type="project" value="TreeGrafter"/>
</dbReference>
<reference evidence="10 11" key="1">
    <citation type="submission" date="2024-04" db="EMBL/GenBank/DDBJ databases">
        <authorList>
            <person name="Waldvogel A.-M."/>
            <person name="Schoenle A."/>
        </authorList>
    </citation>
    <scope>NUCLEOTIDE SEQUENCE [LARGE SCALE GENOMIC DNA]</scope>
</reference>
<dbReference type="PANTHER" id="PTHR24058:SF53">
    <property type="entry name" value="HOMEODOMAIN-INTERACTING PROTEIN KINASE 2"/>
    <property type="match status" value="1"/>
</dbReference>
<keyword evidence="8" id="KW-0812">Transmembrane</keyword>
<keyword evidence="1 7" id="KW-0723">Serine/threonine-protein kinase</keyword>
<evidence type="ECO:0000256" key="1">
    <source>
        <dbReference type="ARBA" id="ARBA00022527"/>
    </source>
</evidence>
<dbReference type="InterPro" id="IPR017441">
    <property type="entry name" value="Protein_kinase_ATP_BS"/>
</dbReference>
<dbReference type="InterPro" id="IPR008271">
    <property type="entry name" value="Ser/Thr_kinase_AS"/>
</dbReference>
<keyword evidence="3 6" id="KW-0547">Nucleotide-binding</keyword>
<dbReference type="InterPro" id="IPR011009">
    <property type="entry name" value="Kinase-like_dom_sf"/>
</dbReference>
<evidence type="ECO:0000256" key="3">
    <source>
        <dbReference type="ARBA" id="ARBA00022741"/>
    </source>
</evidence>
<dbReference type="PROSITE" id="PS00108">
    <property type="entry name" value="PROTEIN_KINASE_ST"/>
    <property type="match status" value="1"/>
</dbReference>
<dbReference type="Gene3D" id="3.30.200.20">
    <property type="entry name" value="Phosphorylase Kinase, domain 1"/>
    <property type="match status" value="1"/>
</dbReference>
<accession>A0AAV2JYG8</accession>
<gene>
    <name evidence="10" type="ORF">KC01_LOCUS11273</name>
</gene>
<dbReference type="PANTHER" id="PTHR24058">
    <property type="entry name" value="DUAL SPECIFICITY PROTEIN KINASE"/>
    <property type="match status" value="1"/>
</dbReference>
<evidence type="ECO:0000259" key="9">
    <source>
        <dbReference type="PROSITE" id="PS50011"/>
    </source>
</evidence>
<keyword evidence="8" id="KW-1133">Transmembrane helix</keyword>
<dbReference type="InterPro" id="IPR050494">
    <property type="entry name" value="Ser_Thr_dual-spec_kinase"/>
</dbReference>
<dbReference type="InterPro" id="IPR000719">
    <property type="entry name" value="Prot_kinase_dom"/>
</dbReference>
<dbReference type="Proteomes" id="UP001497482">
    <property type="component" value="Chromosome 14"/>
</dbReference>
<keyword evidence="8" id="KW-0472">Membrane</keyword>
<dbReference type="GO" id="GO:0005524">
    <property type="term" value="F:ATP binding"/>
    <property type="evidence" value="ECO:0007669"/>
    <property type="project" value="UniProtKB-UniRule"/>
</dbReference>
<dbReference type="EMBL" id="OZ035836">
    <property type="protein sequence ID" value="CAL1580429.1"/>
    <property type="molecule type" value="Genomic_DNA"/>
</dbReference>
<dbReference type="GO" id="GO:0004713">
    <property type="term" value="F:protein tyrosine kinase activity"/>
    <property type="evidence" value="ECO:0007669"/>
    <property type="project" value="TreeGrafter"/>
</dbReference>